<comment type="caution">
    <text evidence="2">The sequence shown here is derived from an EMBL/GenBank/DDBJ whole genome shotgun (WGS) entry which is preliminary data.</text>
</comment>
<evidence type="ECO:0000256" key="1">
    <source>
        <dbReference type="SAM" id="Phobius"/>
    </source>
</evidence>
<dbReference type="AlphaFoldDB" id="A0A397RYV4"/>
<proteinExistence type="predicted"/>
<accession>A0A397RYV4</accession>
<keyword evidence="3" id="KW-1185">Reference proteome</keyword>
<keyword evidence="1" id="KW-0812">Transmembrane</keyword>
<evidence type="ECO:0000313" key="2">
    <source>
        <dbReference type="EMBL" id="RIA78878.1"/>
    </source>
</evidence>
<evidence type="ECO:0000313" key="3">
    <source>
        <dbReference type="Proteomes" id="UP000265703"/>
    </source>
</evidence>
<dbReference type="Proteomes" id="UP000265703">
    <property type="component" value="Unassembled WGS sequence"/>
</dbReference>
<organism evidence="2 3">
    <name type="scientific">Glomus cerebriforme</name>
    <dbReference type="NCBI Taxonomy" id="658196"/>
    <lineage>
        <taxon>Eukaryota</taxon>
        <taxon>Fungi</taxon>
        <taxon>Fungi incertae sedis</taxon>
        <taxon>Mucoromycota</taxon>
        <taxon>Glomeromycotina</taxon>
        <taxon>Glomeromycetes</taxon>
        <taxon>Glomerales</taxon>
        <taxon>Glomeraceae</taxon>
        <taxon>Glomus</taxon>
    </lineage>
</organism>
<keyword evidence="1" id="KW-0472">Membrane</keyword>
<gene>
    <name evidence="2" type="ORF">C1645_795252</name>
</gene>
<protein>
    <submittedName>
        <fullName evidence="2">Uncharacterized protein</fullName>
    </submittedName>
</protein>
<reference evidence="2 3" key="1">
    <citation type="submission" date="2018-06" db="EMBL/GenBank/DDBJ databases">
        <title>Comparative genomics reveals the genomic features of Rhizophagus irregularis, R. cerebriforme, R. diaphanum and Gigaspora rosea, and their symbiotic lifestyle signature.</title>
        <authorList>
            <person name="Morin E."/>
            <person name="San Clemente H."/>
            <person name="Chen E.C.H."/>
            <person name="De La Providencia I."/>
            <person name="Hainaut M."/>
            <person name="Kuo A."/>
            <person name="Kohler A."/>
            <person name="Murat C."/>
            <person name="Tang N."/>
            <person name="Roy S."/>
            <person name="Loubradou J."/>
            <person name="Henrissat B."/>
            <person name="Grigoriev I.V."/>
            <person name="Corradi N."/>
            <person name="Roux C."/>
            <person name="Martin F.M."/>
        </authorList>
    </citation>
    <scope>NUCLEOTIDE SEQUENCE [LARGE SCALE GENOMIC DNA]</scope>
    <source>
        <strain evidence="2 3">DAOM 227022</strain>
    </source>
</reference>
<feature type="transmembrane region" description="Helical" evidence="1">
    <location>
        <begin position="33"/>
        <end position="52"/>
    </location>
</feature>
<sequence>MSIVFCLILLHFNKFHHFPVLFFLFLFYPPHKFQNYLFIFNLLFIYFFLFVVSY</sequence>
<feature type="transmembrane region" description="Helical" evidence="1">
    <location>
        <begin position="7"/>
        <end position="27"/>
    </location>
</feature>
<name>A0A397RYV4_9GLOM</name>
<keyword evidence="1" id="KW-1133">Transmembrane helix</keyword>
<dbReference type="EMBL" id="QKYT01001902">
    <property type="protein sequence ID" value="RIA78878.1"/>
    <property type="molecule type" value="Genomic_DNA"/>
</dbReference>